<keyword evidence="3" id="KW-1185">Reference proteome</keyword>
<sequence length="116" mass="13622">MYAKIESKHLLFIRLNQRKLRAEEYIHLREAINNDGNTANIGQMVILPATYSGSPRHMNEYAQDAMTYVRKYGRPDLFITFTCNPTWKDIIDLLDPDQNSTHRHDLLARVFKQKLT</sequence>
<evidence type="ECO:0000259" key="1">
    <source>
        <dbReference type="Pfam" id="PF14214"/>
    </source>
</evidence>
<evidence type="ECO:0000313" key="2">
    <source>
        <dbReference type="EMBL" id="GBP21596.1"/>
    </source>
</evidence>
<organism evidence="2 3">
    <name type="scientific">Eumeta variegata</name>
    <name type="common">Bagworm moth</name>
    <name type="synonym">Eumeta japonica</name>
    <dbReference type="NCBI Taxonomy" id="151549"/>
    <lineage>
        <taxon>Eukaryota</taxon>
        <taxon>Metazoa</taxon>
        <taxon>Ecdysozoa</taxon>
        <taxon>Arthropoda</taxon>
        <taxon>Hexapoda</taxon>
        <taxon>Insecta</taxon>
        <taxon>Pterygota</taxon>
        <taxon>Neoptera</taxon>
        <taxon>Endopterygota</taxon>
        <taxon>Lepidoptera</taxon>
        <taxon>Glossata</taxon>
        <taxon>Ditrysia</taxon>
        <taxon>Tineoidea</taxon>
        <taxon>Psychidae</taxon>
        <taxon>Oiketicinae</taxon>
        <taxon>Eumeta</taxon>
    </lineage>
</organism>
<dbReference type="AlphaFoldDB" id="A0A4C1U6Y8"/>
<dbReference type="InterPro" id="IPR025476">
    <property type="entry name" value="Helitron_helicase-like"/>
</dbReference>
<comment type="caution">
    <text evidence="2">The sequence shown here is derived from an EMBL/GenBank/DDBJ whole genome shotgun (WGS) entry which is preliminary data.</text>
</comment>
<dbReference type="OrthoDB" id="1728974at2759"/>
<dbReference type="EMBL" id="BGZK01000130">
    <property type="protein sequence ID" value="GBP21596.1"/>
    <property type="molecule type" value="Genomic_DNA"/>
</dbReference>
<name>A0A4C1U6Y8_EUMVA</name>
<proteinExistence type="predicted"/>
<gene>
    <name evidence="2" type="ORF">EVAR_9781_1</name>
</gene>
<dbReference type="PANTHER" id="PTHR45786:SF74">
    <property type="entry name" value="ATP-DEPENDENT DNA HELICASE"/>
    <property type="match status" value="1"/>
</dbReference>
<dbReference type="Pfam" id="PF14214">
    <property type="entry name" value="Helitron_like_N"/>
    <property type="match status" value="1"/>
</dbReference>
<protein>
    <recommendedName>
        <fullName evidence="1">Helitron helicase-like domain-containing protein</fullName>
    </recommendedName>
</protein>
<dbReference type="Proteomes" id="UP000299102">
    <property type="component" value="Unassembled WGS sequence"/>
</dbReference>
<evidence type="ECO:0000313" key="3">
    <source>
        <dbReference type="Proteomes" id="UP000299102"/>
    </source>
</evidence>
<feature type="domain" description="Helitron helicase-like" evidence="1">
    <location>
        <begin position="1"/>
        <end position="115"/>
    </location>
</feature>
<accession>A0A4C1U6Y8</accession>
<dbReference type="STRING" id="151549.A0A4C1U6Y8"/>
<reference evidence="2 3" key="1">
    <citation type="journal article" date="2019" name="Commun. Biol.">
        <title>The bagworm genome reveals a unique fibroin gene that provides high tensile strength.</title>
        <authorList>
            <person name="Kono N."/>
            <person name="Nakamura H."/>
            <person name="Ohtoshi R."/>
            <person name="Tomita M."/>
            <person name="Numata K."/>
            <person name="Arakawa K."/>
        </authorList>
    </citation>
    <scope>NUCLEOTIDE SEQUENCE [LARGE SCALE GENOMIC DNA]</scope>
</reference>
<dbReference type="PANTHER" id="PTHR45786">
    <property type="entry name" value="DNA BINDING PROTEIN-LIKE"/>
    <property type="match status" value="1"/>
</dbReference>